<evidence type="ECO:0000313" key="2">
    <source>
        <dbReference type="Proteomes" id="UP000308917"/>
    </source>
</evidence>
<gene>
    <name evidence="1" type="ORF">E9531_08055</name>
</gene>
<organism evidence="1 2">
    <name type="scientific">Lampropedia puyangensis</name>
    <dbReference type="NCBI Taxonomy" id="1330072"/>
    <lineage>
        <taxon>Bacteria</taxon>
        <taxon>Pseudomonadati</taxon>
        <taxon>Pseudomonadota</taxon>
        <taxon>Betaproteobacteria</taxon>
        <taxon>Burkholderiales</taxon>
        <taxon>Comamonadaceae</taxon>
        <taxon>Lampropedia</taxon>
    </lineage>
</organism>
<dbReference type="Gene3D" id="3.40.630.30">
    <property type="match status" value="1"/>
</dbReference>
<accession>A0A4V4GRU6</accession>
<dbReference type="EMBL" id="STFG01000007">
    <property type="protein sequence ID" value="THU01946.1"/>
    <property type="molecule type" value="Genomic_DNA"/>
</dbReference>
<dbReference type="Proteomes" id="UP000308917">
    <property type="component" value="Unassembled WGS sequence"/>
</dbReference>
<dbReference type="SUPFAM" id="SSF55729">
    <property type="entry name" value="Acyl-CoA N-acyltransferases (Nat)"/>
    <property type="match status" value="1"/>
</dbReference>
<dbReference type="OrthoDB" id="8885132at2"/>
<keyword evidence="1" id="KW-0808">Transferase</keyword>
<dbReference type="RefSeq" id="WP_136573254.1">
    <property type="nucleotide sequence ID" value="NZ_STFG01000007.1"/>
</dbReference>
<dbReference type="InterPro" id="IPR016181">
    <property type="entry name" value="Acyl_CoA_acyltransferase"/>
</dbReference>
<dbReference type="GO" id="GO:0016740">
    <property type="term" value="F:transferase activity"/>
    <property type="evidence" value="ECO:0007669"/>
    <property type="project" value="UniProtKB-KW"/>
</dbReference>
<proteinExistence type="predicted"/>
<comment type="caution">
    <text evidence="1">The sequence shown here is derived from an EMBL/GenBank/DDBJ whole genome shotgun (WGS) entry which is preliminary data.</text>
</comment>
<dbReference type="AlphaFoldDB" id="A0A4V4GRU6"/>
<keyword evidence="2" id="KW-1185">Reference proteome</keyword>
<reference evidence="1 2" key="1">
    <citation type="journal article" date="2015" name="Antonie Van Leeuwenhoek">
        <title>Lampropedia puyangensis sp. nov., isolated from symptomatic bark of Populus ? euramericana canker and emended description of Lampropedia hyalina (Ehrenberg 1832) Lee et al. 2004.</title>
        <authorList>
            <person name="Li Y."/>
            <person name="Wang T."/>
            <person name="Piao C.G."/>
            <person name="Wang L.F."/>
            <person name="Tian G.Z."/>
            <person name="Zhu T.H."/>
            <person name="Guo M.W."/>
        </authorList>
    </citation>
    <scope>NUCLEOTIDE SEQUENCE [LARGE SCALE GENOMIC DNA]</scope>
    <source>
        <strain evidence="1 2">2-bin</strain>
    </source>
</reference>
<sequence length="214" mass="24078">MSTGGFRIPLRKAQNNTASNKSAGSPIYIETPHLITRSLVAADVTPEFAQWFNDAQMLQGLNLSALHFSVDGLRAFVASFDNVQHYLIGIFSKLEDKLLGFYNFSINPQHRIATLTLGADPQIKTGREVFWESWFPLCDEVFDHRGVDKITSRVLSSNRKLLFTLIETEHFVYEATLKQEILGQDGKRLDVMVLSCFKDLALRPNPKGSSEKNA</sequence>
<name>A0A4V4GRU6_9BURK</name>
<protein>
    <submittedName>
        <fullName evidence="1">N-acetyltransferase</fullName>
    </submittedName>
</protein>
<evidence type="ECO:0000313" key="1">
    <source>
        <dbReference type="EMBL" id="THU01946.1"/>
    </source>
</evidence>